<dbReference type="Proteomes" id="UP000479000">
    <property type="component" value="Unassembled WGS sequence"/>
</dbReference>
<sequence>MLNITETNATSVNHSSTALPYVDEPEMEHDDRQNLSYLIVPFCSLLVIGILTIAKNIDAENSKYPNRCSISYHAKKTTGRTIDSLYNRRSFTVKLFCVQGRCGDADE</sequence>
<organism evidence="2 3">
    <name type="scientific">Nesidiocoris tenuis</name>
    <dbReference type="NCBI Taxonomy" id="355587"/>
    <lineage>
        <taxon>Eukaryota</taxon>
        <taxon>Metazoa</taxon>
        <taxon>Ecdysozoa</taxon>
        <taxon>Arthropoda</taxon>
        <taxon>Hexapoda</taxon>
        <taxon>Insecta</taxon>
        <taxon>Pterygota</taxon>
        <taxon>Neoptera</taxon>
        <taxon>Paraneoptera</taxon>
        <taxon>Hemiptera</taxon>
        <taxon>Heteroptera</taxon>
        <taxon>Panheteroptera</taxon>
        <taxon>Cimicomorpha</taxon>
        <taxon>Miridae</taxon>
        <taxon>Dicyphina</taxon>
        <taxon>Nesidiocoris</taxon>
    </lineage>
</organism>
<evidence type="ECO:0000313" key="3">
    <source>
        <dbReference type="Proteomes" id="UP000479000"/>
    </source>
</evidence>
<keyword evidence="1" id="KW-1133">Transmembrane helix</keyword>
<proteinExistence type="predicted"/>
<gene>
    <name evidence="2" type="ORF">NTEN_LOCUS24565</name>
</gene>
<keyword evidence="3" id="KW-1185">Reference proteome</keyword>
<evidence type="ECO:0000313" key="2">
    <source>
        <dbReference type="EMBL" id="CAB0021040.1"/>
    </source>
</evidence>
<name>A0A6H5HVF7_9HEMI</name>
<keyword evidence="1" id="KW-0812">Transmembrane</keyword>
<dbReference type="OrthoDB" id="10552395at2759"/>
<feature type="transmembrane region" description="Helical" evidence="1">
    <location>
        <begin position="35"/>
        <end position="54"/>
    </location>
</feature>
<dbReference type="EMBL" id="CADCXU010036228">
    <property type="protein sequence ID" value="CAB0021040.1"/>
    <property type="molecule type" value="Genomic_DNA"/>
</dbReference>
<evidence type="ECO:0000256" key="1">
    <source>
        <dbReference type="SAM" id="Phobius"/>
    </source>
</evidence>
<keyword evidence="1" id="KW-0472">Membrane</keyword>
<protein>
    <submittedName>
        <fullName evidence="2">Uncharacterized protein</fullName>
    </submittedName>
</protein>
<reference evidence="2 3" key="1">
    <citation type="submission" date="2020-02" db="EMBL/GenBank/DDBJ databases">
        <authorList>
            <person name="Ferguson B K."/>
        </authorList>
    </citation>
    <scope>NUCLEOTIDE SEQUENCE [LARGE SCALE GENOMIC DNA]</scope>
</reference>
<accession>A0A6H5HVF7</accession>
<dbReference type="AlphaFoldDB" id="A0A6H5HVF7"/>